<dbReference type="InterPro" id="IPR050346">
    <property type="entry name" value="FMO-like"/>
</dbReference>
<organism evidence="4 5">
    <name type="scientific">Arabis nemorensis</name>
    <dbReference type="NCBI Taxonomy" id="586526"/>
    <lineage>
        <taxon>Eukaryota</taxon>
        <taxon>Viridiplantae</taxon>
        <taxon>Streptophyta</taxon>
        <taxon>Embryophyta</taxon>
        <taxon>Tracheophyta</taxon>
        <taxon>Spermatophyta</taxon>
        <taxon>Magnoliopsida</taxon>
        <taxon>eudicotyledons</taxon>
        <taxon>Gunneridae</taxon>
        <taxon>Pentapetalae</taxon>
        <taxon>rosids</taxon>
        <taxon>malvids</taxon>
        <taxon>Brassicales</taxon>
        <taxon>Brassicaceae</taxon>
        <taxon>Arabideae</taxon>
        <taxon>Arabis</taxon>
    </lineage>
</organism>
<dbReference type="SUPFAM" id="SSF51905">
    <property type="entry name" value="FAD/NAD(P)-binding domain"/>
    <property type="match status" value="1"/>
</dbReference>
<dbReference type="EMBL" id="CABITT030000004">
    <property type="protein sequence ID" value="VVB01588.1"/>
    <property type="molecule type" value="Genomic_DNA"/>
</dbReference>
<evidence type="ECO:0000256" key="1">
    <source>
        <dbReference type="ARBA" id="ARBA00022630"/>
    </source>
</evidence>
<keyword evidence="5" id="KW-1185">Reference proteome</keyword>
<dbReference type="OrthoDB" id="66881at2759"/>
<dbReference type="AlphaFoldDB" id="A0A565BK77"/>
<dbReference type="InterPro" id="IPR036188">
    <property type="entry name" value="FAD/NAD-bd_sf"/>
</dbReference>
<reference evidence="4" key="1">
    <citation type="submission" date="2019-07" db="EMBL/GenBank/DDBJ databases">
        <authorList>
            <person name="Dittberner H."/>
        </authorList>
    </citation>
    <scope>NUCLEOTIDE SEQUENCE [LARGE SCALE GENOMIC DNA]</scope>
</reference>
<evidence type="ECO:0000256" key="2">
    <source>
        <dbReference type="ARBA" id="ARBA00022827"/>
    </source>
</evidence>
<evidence type="ECO:0008006" key="6">
    <source>
        <dbReference type="Google" id="ProtNLM"/>
    </source>
</evidence>
<dbReference type="PANTHER" id="PTHR23023">
    <property type="entry name" value="DIMETHYLANILINE MONOOXYGENASE"/>
    <property type="match status" value="1"/>
</dbReference>
<keyword evidence="1" id="KW-0285">Flavoprotein</keyword>
<comment type="caution">
    <text evidence="4">The sequence shown here is derived from an EMBL/GenBank/DDBJ whole genome shotgun (WGS) entry which is preliminary data.</text>
</comment>
<keyword evidence="3" id="KW-0560">Oxidoreductase</keyword>
<evidence type="ECO:0000256" key="3">
    <source>
        <dbReference type="ARBA" id="ARBA00023002"/>
    </source>
</evidence>
<name>A0A565BK77_9BRAS</name>
<dbReference type="Proteomes" id="UP000489600">
    <property type="component" value="Unassembled WGS sequence"/>
</dbReference>
<dbReference type="Gene3D" id="3.50.50.60">
    <property type="entry name" value="FAD/NAD(P)-binding domain"/>
    <property type="match status" value="1"/>
</dbReference>
<sequence length="120" mass="13226">MAQQSLSPIKSRHVAVIGAGATGLVTARELRREGHSVVVFERQNQVGGTWIYTDHVEPDPLSVDPTRPIVYSSVYSSLRTNYRAWTCGLIDFEGQSLQPANSKGPTRTVTTVWLSLSQIQ</sequence>
<dbReference type="PRINTS" id="PR00419">
    <property type="entry name" value="ADXRDTASE"/>
</dbReference>
<protein>
    <recommendedName>
        <fullName evidence="6">Flavin-containing monooxygenase</fullName>
    </recommendedName>
</protein>
<keyword evidence="2" id="KW-0274">FAD</keyword>
<accession>A0A565BK77</accession>
<gene>
    <name evidence="4" type="ORF">ANE_LOCUS12032</name>
</gene>
<evidence type="ECO:0000313" key="4">
    <source>
        <dbReference type="EMBL" id="VVB01588.1"/>
    </source>
</evidence>
<proteinExistence type="predicted"/>
<dbReference type="Pfam" id="PF13450">
    <property type="entry name" value="NAD_binding_8"/>
    <property type="match status" value="1"/>
</dbReference>
<evidence type="ECO:0000313" key="5">
    <source>
        <dbReference type="Proteomes" id="UP000489600"/>
    </source>
</evidence>
<dbReference type="GO" id="GO:0016491">
    <property type="term" value="F:oxidoreductase activity"/>
    <property type="evidence" value="ECO:0007669"/>
    <property type="project" value="UniProtKB-KW"/>
</dbReference>